<dbReference type="AlphaFoldDB" id="A0A951U3G3"/>
<sequence>MSFKPKRLIQSWQRFSAKQVSSPLLEQLLDQQRSGDLWARAGGWAMLWLALVIGVAVWLQLGATGLLDETEPLFAEAARQMQVTGDWITPYFNEATRFDKPPLIYWLMAICYQVMGVNTWAVRVPSALAATLLTLLGFWTLRQFGLPRPEAAETTEISEISAIPRRRSAWIGSALMILNLQTMAWGRIGVSDMLLSSCMSGALLAFFWGYALPNRDQAGRWYWAFYGLSGLAVLAKGPVGALLPGLIILAFLLYTNHLSLLREMKLLGGSLLFLLITLPWYVLVILANGEDYIESFFGYHNLERFTRVVNSHWAPLWFYLAVVPLAFLPWSAYLPVAMARLRFWRMRDWRAQPRSTHLGIFALVWFGVIFGFFTVAATKLPSYMLPLLPAAAILVGLFWSDQYQHRQEPANRWVRISHWANIGLSLLLAIAVWLSPNWMGNEPEMPQLAEQVQQSGAAVGGGVIWLLVAAGELLLLLRRQSRWIWSVHLAGWLLFVLVTLLPVMTLIDAQRQLPLRELAQVIVQVQQPEEPVLMVGYRKPSLVFYTQRPITYISAPSDVPERLQKLKRRLSRPNQPHSLLLIGRLTKLREAGITPDQYQTIAEAGVYRLARIQVMPR</sequence>
<evidence type="ECO:0000256" key="1">
    <source>
        <dbReference type="ARBA" id="ARBA00004651"/>
    </source>
</evidence>
<dbReference type="InterPro" id="IPR050297">
    <property type="entry name" value="LipidA_mod_glycosyltrf_83"/>
</dbReference>
<accession>A0A951U3G3</accession>
<feature type="transmembrane region" description="Helical" evidence="8">
    <location>
        <begin position="266"/>
        <end position="287"/>
    </location>
</feature>
<evidence type="ECO:0000256" key="4">
    <source>
        <dbReference type="ARBA" id="ARBA00022679"/>
    </source>
</evidence>
<dbReference type="GO" id="GO:0016763">
    <property type="term" value="F:pentosyltransferase activity"/>
    <property type="evidence" value="ECO:0007669"/>
    <property type="project" value="TreeGrafter"/>
</dbReference>
<dbReference type="PANTHER" id="PTHR33908:SF3">
    <property type="entry name" value="UNDECAPRENYL PHOSPHATE-ALPHA-4-AMINO-4-DEOXY-L-ARABINOSE ARABINOSYL TRANSFERASE"/>
    <property type="match status" value="1"/>
</dbReference>
<evidence type="ECO:0000256" key="5">
    <source>
        <dbReference type="ARBA" id="ARBA00022692"/>
    </source>
</evidence>
<feature type="transmembrane region" description="Helical" evidence="8">
    <location>
        <begin position="223"/>
        <end position="254"/>
    </location>
</feature>
<reference evidence="10" key="1">
    <citation type="submission" date="2021-05" db="EMBL/GenBank/DDBJ databases">
        <authorList>
            <person name="Pietrasiak N."/>
            <person name="Ward R."/>
            <person name="Stajich J.E."/>
            <person name="Kurbessoian T."/>
        </authorList>
    </citation>
    <scope>NUCLEOTIDE SEQUENCE</scope>
    <source>
        <strain evidence="10">GSE-TBD4-15B</strain>
    </source>
</reference>
<keyword evidence="3" id="KW-0328">Glycosyltransferase</keyword>
<gene>
    <name evidence="10" type="ORF">KME07_02805</name>
</gene>
<feature type="transmembrane region" description="Helical" evidence="8">
    <location>
        <begin position="358"/>
        <end position="377"/>
    </location>
</feature>
<evidence type="ECO:0000313" key="11">
    <source>
        <dbReference type="Proteomes" id="UP000707356"/>
    </source>
</evidence>
<feature type="transmembrane region" description="Helical" evidence="8">
    <location>
        <begin position="128"/>
        <end position="147"/>
    </location>
</feature>
<keyword evidence="5 8" id="KW-0812">Transmembrane</keyword>
<evidence type="ECO:0000256" key="2">
    <source>
        <dbReference type="ARBA" id="ARBA00022475"/>
    </source>
</evidence>
<evidence type="ECO:0000259" key="9">
    <source>
        <dbReference type="Pfam" id="PF13231"/>
    </source>
</evidence>
<proteinExistence type="predicted"/>
<dbReference type="EMBL" id="JAHHHV010000011">
    <property type="protein sequence ID" value="MBW4464356.1"/>
    <property type="molecule type" value="Genomic_DNA"/>
</dbReference>
<keyword evidence="6 8" id="KW-1133">Transmembrane helix</keyword>
<feature type="transmembrane region" description="Helical" evidence="8">
    <location>
        <begin position="456"/>
        <end position="477"/>
    </location>
</feature>
<feature type="transmembrane region" description="Helical" evidence="8">
    <location>
        <begin position="37"/>
        <end position="59"/>
    </location>
</feature>
<feature type="transmembrane region" description="Helical" evidence="8">
    <location>
        <begin position="419"/>
        <end position="436"/>
    </location>
</feature>
<feature type="transmembrane region" description="Helical" evidence="8">
    <location>
        <begin position="316"/>
        <end position="337"/>
    </location>
</feature>
<comment type="subcellular location">
    <subcellularLocation>
        <location evidence="1">Cell membrane</location>
        <topology evidence="1">Multi-pass membrane protein</topology>
    </subcellularLocation>
</comment>
<evidence type="ECO:0000256" key="7">
    <source>
        <dbReference type="ARBA" id="ARBA00023136"/>
    </source>
</evidence>
<evidence type="ECO:0000256" key="8">
    <source>
        <dbReference type="SAM" id="Phobius"/>
    </source>
</evidence>
<feature type="transmembrane region" description="Helical" evidence="8">
    <location>
        <begin position="489"/>
        <end position="507"/>
    </location>
</feature>
<dbReference type="GO" id="GO:0010041">
    <property type="term" value="P:response to iron(III) ion"/>
    <property type="evidence" value="ECO:0007669"/>
    <property type="project" value="TreeGrafter"/>
</dbReference>
<feature type="transmembrane region" description="Helical" evidence="8">
    <location>
        <begin position="383"/>
        <end position="399"/>
    </location>
</feature>
<dbReference type="GO" id="GO:0009103">
    <property type="term" value="P:lipopolysaccharide biosynthetic process"/>
    <property type="evidence" value="ECO:0007669"/>
    <property type="project" value="UniProtKB-ARBA"/>
</dbReference>
<keyword evidence="2" id="KW-1003">Cell membrane</keyword>
<dbReference type="Proteomes" id="UP000707356">
    <property type="component" value="Unassembled WGS sequence"/>
</dbReference>
<evidence type="ECO:0000313" key="10">
    <source>
        <dbReference type="EMBL" id="MBW4464356.1"/>
    </source>
</evidence>
<keyword evidence="7 8" id="KW-0472">Membrane</keyword>
<feature type="transmembrane region" description="Helical" evidence="8">
    <location>
        <begin position="193"/>
        <end position="211"/>
    </location>
</feature>
<evidence type="ECO:0000256" key="6">
    <source>
        <dbReference type="ARBA" id="ARBA00022989"/>
    </source>
</evidence>
<dbReference type="InterPro" id="IPR038731">
    <property type="entry name" value="RgtA/B/C-like"/>
</dbReference>
<feature type="domain" description="Glycosyltransferase RgtA/B/C/D-like" evidence="9">
    <location>
        <begin position="99"/>
        <end position="143"/>
    </location>
</feature>
<keyword evidence="4" id="KW-0808">Transferase</keyword>
<organism evidence="10 11">
    <name type="scientific">Pegethrix bostrychoides GSE-TBD4-15B</name>
    <dbReference type="NCBI Taxonomy" id="2839662"/>
    <lineage>
        <taxon>Bacteria</taxon>
        <taxon>Bacillati</taxon>
        <taxon>Cyanobacteriota</taxon>
        <taxon>Cyanophyceae</taxon>
        <taxon>Oculatellales</taxon>
        <taxon>Oculatellaceae</taxon>
        <taxon>Pegethrix</taxon>
    </lineage>
</organism>
<evidence type="ECO:0000256" key="3">
    <source>
        <dbReference type="ARBA" id="ARBA00022676"/>
    </source>
</evidence>
<name>A0A951U3G3_9CYAN</name>
<protein>
    <submittedName>
        <fullName evidence="10">Glycosyltransferase family 39 protein</fullName>
    </submittedName>
</protein>
<comment type="caution">
    <text evidence="10">The sequence shown here is derived from an EMBL/GenBank/DDBJ whole genome shotgun (WGS) entry which is preliminary data.</text>
</comment>
<dbReference type="PANTHER" id="PTHR33908">
    <property type="entry name" value="MANNOSYLTRANSFERASE YKCB-RELATED"/>
    <property type="match status" value="1"/>
</dbReference>
<reference evidence="10" key="2">
    <citation type="journal article" date="2022" name="Microbiol. Resour. Announc.">
        <title>Metagenome Sequencing to Explore Phylogenomics of Terrestrial Cyanobacteria.</title>
        <authorList>
            <person name="Ward R.D."/>
            <person name="Stajich J.E."/>
            <person name="Johansen J.R."/>
            <person name="Huntemann M."/>
            <person name="Clum A."/>
            <person name="Foster B."/>
            <person name="Foster B."/>
            <person name="Roux S."/>
            <person name="Palaniappan K."/>
            <person name="Varghese N."/>
            <person name="Mukherjee S."/>
            <person name="Reddy T.B.K."/>
            <person name="Daum C."/>
            <person name="Copeland A."/>
            <person name="Chen I.A."/>
            <person name="Ivanova N.N."/>
            <person name="Kyrpides N.C."/>
            <person name="Shapiro N."/>
            <person name="Eloe-Fadrosh E.A."/>
            <person name="Pietrasiak N."/>
        </authorList>
    </citation>
    <scope>NUCLEOTIDE SEQUENCE</scope>
    <source>
        <strain evidence="10">GSE-TBD4-15B</strain>
    </source>
</reference>
<dbReference type="Pfam" id="PF13231">
    <property type="entry name" value="PMT_2"/>
    <property type="match status" value="1"/>
</dbReference>
<dbReference type="GO" id="GO:0005886">
    <property type="term" value="C:plasma membrane"/>
    <property type="evidence" value="ECO:0007669"/>
    <property type="project" value="UniProtKB-SubCell"/>
</dbReference>